<sequence length="312" mass="34980">MPQQDGFRLPEERAGANISIESGLPLGLKCKPLSTCHRMKTAPAVAVQEHRSTDVSDKSSKYAGSSAKSEEGGLWETIKVIVQALLIAVVVRTVLFQPFNIPSGSLIPTLLIGDYLFVSKYSYGYSKHSIPFSPALFSGRILGSEPKRGEIAVFKLPKDNSTDYIKRVIGLPGDKIQVIGGVLHINGQPVQRERVEDYKTTDLYGRTISVPQYKETLPGGVSHFVIERDGDRGYWDNTNVYTVQPGHFFMMGDNRDNSTDSRDEASVGQVPFENLVGRAEIIFFSIDESASLWRPWEWPQKIRWNRLFERIQ</sequence>
<protein>
    <recommendedName>
        <fullName evidence="4 7">Signal peptidase I</fullName>
        <ecNumber evidence="3 7">3.4.21.89</ecNumber>
    </recommendedName>
</protein>
<proteinExistence type="inferred from homology"/>
<feature type="compositionally biased region" description="Basic and acidic residues" evidence="8">
    <location>
        <begin position="48"/>
        <end position="60"/>
    </location>
</feature>
<dbReference type="InterPro" id="IPR019757">
    <property type="entry name" value="Pept_S26A_signal_pept_1_Lys-AS"/>
</dbReference>
<reference evidence="10 11" key="1">
    <citation type="submission" date="2020-07" db="EMBL/GenBank/DDBJ databases">
        <title>Draft genome and description of Microvirga mediterraneensis Marseille-Q2068 sp. nov.</title>
        <authorList>
            <person name="Boxberger M."/>
        </authorList>
    </citation>
    <scope>NUCLEOTIDE SEQUENCE [LARGE SCALE GENOMIC DNA]</scope>
    <source>
        <strain evidence="10 11">Marseille-Q2068</strain>
    </source>
</reference>
<feature type="active site" evidence="6">
    <location>
        <position position="166"/>
    </location>
</feature>
<dbReference type="GO" id="GO:0016020">
    <property type="term" value="C:membrane"/>
    <property type="evidence" value="ECO:0007669"/>
    <property type="project" value="UniProtKB-SubCell"/>
</dbReference>
<dbReference type="EC" id="3.4.21.89" evidence="3 7"/>
<dbReference type="Gene3D" id="2.10.109.10">
    <property type="entry name" value="Umud Fragment, subunit A"/>
    <property type="match status" value="1"/>
</dbReference>
<accession>A0A838BPE4</accession>
<dbReference type="PANTHER" id="PTHR43390">
    <property type="entry name" value="SIGNAL PEPTIDASE I"/>
    <property type="match status" value="1"/>
</dbReference>
<gene>
    <name evidence="10" type="primary">lepB</name>
    <name evidence="10" type="ORF">H0S73_13995</name>
</gene>
<dbReference type="InterPro" id="IPR019758">
    <property type="entry name" value="Pept_S26A_signal_pept_1_CS"/>
</dbReference>
<name>A0A838BPE4_9HYPH</name>
<evidence type="ECO:0000313" key="11">
    <source>
        <dbReference type="Proteomes" id="UP000572984"/>
    </source>
</evidence>
<dbReference type="GO" id="GO:0004252">
    <property type="term" value="F:serine-type endopeptidase activity"/>
    <property type="evidence" value="ECO:0007669"/>
    <property type="project" value="InterPro"/>
</dbReference>
<dbReference type="PROSITE" id="PS00761">
    <property type="entry name" value="SPASE_I_3"/>
    <property type="match status" value="1"/>
</dbReference>
<evidence type="ECO:0000256" key="3">
    <source>
        <dbReference type="ARBA" id="ARBA00013208"/>
    </source>
</evidence>
<comment type="similarity">
    <text evidence="2 7">Belongs to the peptidase S26 family.</text>
</comment>
<dbReference type="PANTHER" id="PTHR43390:SF1">
    <property type="entry name" value="CHLOROPLAST PROCESSING PEPTIDASE"/>
    <property type="match status" value="1"/>
</dbReference>
<dbReference type="InterPro" id="IPR036286">
    <property type="entry name" value="LexA/Signal_pep-like_sf"/>
</dbReference>
<dbReference type="EMBL" id="JACDXJ010000001">
    <property type="protein sequence ID" value="MBA1157241.1"/>
    <property type="molecule type" value="Genomic_DNA"/>
</dbReference>
<evidence type="ECO:0000256" key="7">
    <source>
        <dbReference type="RuleBase" id="RU362042"/>
    </source>
</evidence>
<evidence type="ECO:0000256" key="8">
    <source>
        <dbReference type="SAM" id="MobiDB-lite"/>
    </source>
</evidence>
<feature type="region of interest" description="Disordered" evidence="8">
    <location>
        <begin position="44"/>
        <end position="67"/>
    </location>
</feature>
<comment type="caution">
    <text evidence="10">The sequence shown here is derived from an EMBL/GenBank/DDBJ whole genome shotgun (WGS) entry which is preliminary data.</text>
</comment>
<dbReference type="NCBIfam" id="TIGR02227">
    <property type="entry name" value="sigpep_I_bact"/>
    <property type="match status" value="1"/>
</dbReference>
<dbReference type="CDD" id="cd06530">
    <property type="entry name" value="S26_SPase_I"/>
    <property type="match status" value="1"/>
</dbReference>
<dbReference type="RefSeq" id="WP_181052733.1">
    <property type="nucleotide sequence ID" value="NZ_JACDXJ010000001.1"/>
</dbReference>
<comment type="subcellular location">
    <subcellularLocation>
        <location evidence="7">Membrane</location>
        <topology evidence="7">Single-pass type II membrane protein</topology>
    </subcellularLocation>
</comment>
<feature type="domain" description="Peptidase S26" evidence="9">
    <location>
        <begin position="75"/>
        <end position="284"/>
    </location>
</feature>
<dbReference type="InterPro" id="IPR019533">
    <property type="entry name" value="Peptidase_S26"/>
</dbReference>
<organism evidence="10 11">
    <name type="scientific">Microvirga mediterraneensis</name>
    <dbReference type="NCBI Taxonomy" id="2754695"/>
    <lineage>
        <taxon>Bacteria</taxon>
        <taxon>Pseudomonadati</taxon>
        <taxon>Pseudomonadota</taxon>
        <taxon>Alphaproteobacteria</taxon>
        <taxon>Hyphomicrobiales</taxon>
        <taxon>Methylobacteriaceae</taxon>
        <taxon>Microvirga</taxon>
    </lineage>
</organism>
<comment type="catalytic activity">
    <reaction evidence="1 7">
        <text>Cleavage of hydrophobic, N-terminal signal or leader sequences from secreted and periplasmic proteins.</text>
        <dbReference type="EC" id="3.4.21.89"/>
    </reaction>
</comment>
<keyword evidence="11" id="KW-1185">Reference proteome</keyword>
<dbReference type="GO" id="GO:0006465">
    <property type="term" value="P:signal peptide processing"/>
    <property type="evidence" value="ECO:0007669"/>
    <property type="project" value="InterPro"/>
</dbReference>
<evidence type="ECO:0000256" key="6">
    <source>
        <dbReference type="PIRSR" id="PIRSR600223-1"/>
    </source>
</evidence>
<dbReference type="Proteomes" id="UP000572984">
    <property type="component" value="Unassembled WGS sequence"/>
</dbReference>
<evidence type="ECO:0000256" key="2">
    <source>
        <dbReference type="ARBA" id="ARBA00009370"/>
    </source>
</evidence>
<dbReference type="GO" id="GO:0009003">
    <property type="term" value="F:signal peptidase activity"/>
    <property type="evidence" value="ECO:0007669"/>
    <property type="project" value="UniProtKB-EC"/>
</dbReference>
<evidence type="ECO:0000256" key="1">
    <source>
        <dbReference type="ARBA" id="ARBA00000677"/>
    </source>
</evidence>
<dbReference type="Pfam" id="PF10502">
    <property type="entry name" value="Peptidase_S26"/>
    <property type="match status" value="1"/>
</dbReference>
<dbReference type="PRINTS" id="PR00727">
    <property type="entry name" value="LEADERPTASE"/>
</dbReference>
<dbReference type="SUPFAM" id="SSF51306">
    <property type="entry name" value="LexA/Signal peptidase"/>
    <property type="match status" value="1"/>
</dbReference>
<dbReference type="InterPro" id="IPR000223">
    <property type="entry name" value="Pept_S26A_signal_pept_1"/>
</dbReference>
<dbReference type="AlphaFoldDB" id="A0A838BPE4"/>
<evidence type="ECO:0000256" key="4">
    <source>
        <dbReference type="ARBA" id="ARBA00019232"/>
    </source>
</evidence>
<keyword evidence="7" id="KW-0645">Protease</keyword>
<evidence type="ECO:0000313" key="10">
    <source>
        <dbReference type="EMBL" id="MBA1157241.1"/>
    </source>
</evidence>
<dbReference type="PROSITE" id="PS00760">
    <property type="entry name" value="SPASE_I_2"/>
    <property type="match status" value="1"/>
</dbReference>
<keyword evidence="5 7" id="KW-0378">Hydrolase</keyword>
<evidence type="ECO:0000256" key="5">
    <source>
        <dbReference type="ARBA" id="ARBA00022801"/>
    </source>
</evidence>
<evidence type="ECO:0000259" key="9">
    <source>
        <dbReference type="Pfam" id="PF10502"/>
    </source>
</evidence>
<feature type="active site" evidence="6">
    <location>
        <position position="105"/>
    </location>
</feature>